<dbReference type="AlphaFoldDB" id="A0A934TTL4"/>
<evidence type="ECO:0000259" key="1">
    <source>
        <dbReference type="Pfam" id="PF02538"/>
    </source>
</evidence>
<sequence length="571" mass="60135">MSIDQVTQPALDPITVEVIRHKLSAIPEQIEANIVRTAFSPLIYEYKDFAVGLIDHQGRLISQGRGGIPLFVANLLGAAVQDGLSIYGLDGFAHGDVVICNYSGVLGQHLNNVVMYTPVFSDDDSGRPKAFLAIAAHWADVGGREVGSSVANNTVDIFQEGIQFRTVKLWSAGQPVGDVYRMIEHNTRFPETVLGDVASQLGGCLLGRDLYAGMLRQYGVGAVGAAIEKIWAQSERAAREAIRAIPDGVYQAEAMLDDDGIDVGKPVPIPVTVRVAGDGIEVDFSEVAGVLKGPFNSGALGGGITAARIALAYLLDAEEAPNEGTFRPLSVVLPPGKFLSAPATAPMARYSAPLATVIDVVLRAIGQGLPARVAGGHHGAFGIHIFAGRNSKGELFKNLETAQGGFGASSSADGSGPFKTYAHGDTFNVPVELQEALYPIQIEEMALRTDSGGAGQFRGGLGVTKLFAVKEACKLNVSMDRTRCPPWGVDGGLAGAAGGILLMQAGKEPEFLLKADRAVQPGDRVRVDSGGGGGFGSPRLRDRESVRRDVLRGYISESAAREIYGFTGPLA</sequence>
<dbReference type="GO" id="GO:0017168">
    <property type="term" value="F:5-oxoprolinase (ATP-hydrolyzing) activity"/>
    <property type="evidence" value="ECO:0007669"/>
    <property type="project" value="TreeGrafter"/>
</dbReference>
<reference evidence="2" key="2">
    <citation type="submission" date="2021-01" db="EMBL/GenBank/DDBJ databases">
        <authorList>
            <person name="Kang M."/>
        </authorList>
    </citation>
    <scope>NUCLEOTIDE SEQUENCE</scope>
    <source>
        <strain evidence="2">KACC 17527</strain>
    </source>
</reference>
<dbReference type="RefSeq" id="WP_201172024.1">
    <property type="nucleotide sequence ID" value="NZ_JAEPWM010000005.1"/>
</dbReference>
<dbReference type="InterPro" id="IPR045079">
    <property type="entry name" value="Oxoprolinase-like"/>
</dbReference>
<dbReference type="EMBL" id="JAEPWM010000005">
    <property type="protein sequence ID" value="MBK6007153.1"/>
    <property type="molecule type" value="Genomic_DNA"/>
</dbReference>
<name>A0A934TTL4_9BURK</name>
<organism evidence="2 3">
    <name type="scientific">Ramlibacter ginsenosidimutans</name>
    <dbReference type="NCBI Taxonomy" id="502333"/>
    <lineage>
        <taxon>Bacteria</taxon>
        <taxon>Pseudomonadati</taxon>
        <taxon>Pseudomonadota</taxon>
        <taxon>Betaproteobacteria</taxon>
        <taxon>Burkholderiales</taxon>
        <taxon>Comamonadaceae</taxon>
        <taxon>Ramlibacter</taxon>
    </lineage>
</organism>
<proteinExistence type="predicted"/>
<gene>
    <name evidence="2" type="ORF">JJB11_13715</name>
</gene>
<dbReference type="Pfam" id="PF02538">
    <property type="entry name" value="Hydantoinase_B"/>
    <property type="match status" value="1"/>
</dbReference>
<reference evidence="2" key="1">
    <citation type="journal article" date="2012" name="J. Microbiol. Biotechnol.">
        <title>Ramlibacter ginsenosidimutans sp. nov., with ginsenoside-converting activity.</title>
        <authorList>
            <person name="Wang L."/>
            <person name="An D.S."/>
            <person name="Kim S.G."/>
            <person name="Jin F.X."/>
            <person name="Kim S.C."/>
            <person name="Lee S.T."/>
            <person name="Im W.T."/>
        </authorList>
    </citation>
    <scope>NUCLEOTIDE SEQUENCE</scope>
    <source>
        <strain evidence="2">KACC 17527</strain>
    </source>
</reference>
<dbReference type="GO" id="GO:0005829">
    <property type="term" value="C:cytosol"/>
    <property type="evidence" value="ECO:0007669"/>
    <property type="project" value="TreeGrafter"/>
</dbReference>
<evidence type="ECO:0000313" key="2">
    <source>
        <dbReference type="EMBL" id="MBK6007153.1"/>
    </source>
</evidence>
<dbReference type="InterPro" id="IPR003692">
    <property type="entry name" value="Hydantoinase_B"/>
</dbReference>
<keyword evidence="3" id="KW-1185">Reference proteome</keyword>
<dbReference type="Proteomes" id="UP000630528">
    <property type="component" value="Unassembled WGS sequence"/>
</dbReference>
<evidence type="ECO:0000313" key="3">
    <source>
        <dbReference type="Proteomes" id="UP000630528"/>
    </source>
</evidence>
<protein>
    <submittedName>
        <fullName evidence="2">Hydantoinase B/oxoprolinase family protein</fullName>
    </submittedName>
</protein>
<comment type="caution">
    <text evidence="2">The sequence shown here is derived from an EMBL/GenBank/DDBJ whole genome shotgun (WGS) entry which is preliminary data.</text>
</comment>
<dbReference type="PANTHER" id="PTHR11365">
    <property type="entry name" value="5-OXOPROLINASE RELATED"/>
    <property type="match status" value="1"/>
</dbReference>
<dbReference type="GO" id="GO:0006749">
    <property type="term" value="P:glutathione metabolic process"/>
    <property type="evidence" value="ECO:0007669"/>
    <property type="project" value="TreeGrafter"/>
</dbReference>
<feature type="domain" description="Hydantoinase B/oxoprolinase" evidence="1">
    <location>
        <begin position="12"/>
        <end position="538"/>
    </location>
</feature>
<accession>A0A934TTL4</accession>
<dbReference type="PANTHER" id="PTHR11365:SF23">
    <property type="entry name" value="HYPOTHETICAL 5-OXOPROLINASE (EUROFUNG)-RELATED"/>
    <property type="match status" value="1"/>
</dbReference>